<dbReference type="GO" id="GO:0004540">
    <property type="term" value="F:RNA nuclease activity"/>
    <property type="evidence" value="ECO:0007669"/>
    <property type="project" value="InterPro"/>
</dbReference>
<dbReference type="GO" id="GO:0000166">
    <property type="term" value="F:nucleotide binding"/>
    <property type="evidence" value="ECO:0007669"/>
    <property type="project" value="UniProtKB-KW"/>
</dbReference>
<name>A0A4Q9YWP2_9FLAO</name>
<evidence type="ECO:0000256" key="4">
    <source>
        <dbReference type="ARBA" id="ARBA00022741"/>
    </source>
</evidence>
<evidence type="ECO:0000256" key="3">
    <source>
        <dbReference type="ARBA" id="ARBA00022722"/>
    </source>
</evidence>
<keyword evidence="2" id="KW-1277">Toxin-antitoxin system</keyword>
<evidence type="ECO:0000256" key="5">
    <source>
        <dbReference type="ARBA" id="ARBA00022801"/>
    </source>
</evidence>
<sequence length="111" mass="13182">MSKEPKEYLRHINDECLYIISVSKDLKYEDFLDDETLKRAVVRSLEIIGEATKKIPADVKVKWNTIQWKNMAGMRDRLIHDYMGVNYTIVWDVMKNKIPDMNKQISKFLTE</sequence>
<keyword evidence="4" id="KW-0547">Nucleotide-binding</keyword>
<evidence type="ECO:0000313" key="7">
    <source>
        <dbReference type="EMBL" id="TBX65779.1"/>
    </source>
</evidence>
<dbReference type="OrthoDB" id="955324at2"/>
<dbReference type="Pfam" id="PF01934">
    <property type="entry name" value="HepT-like"/>
    <property type="match status" value="1"/>
</dbReference>
<evidence type="ECO:0000256" key="2">
    <source>
        <dbReference type="ARBA" id="ARBA00022649"/>
    </source>
</evidence>
<reference evidence="7 8" key="1">
    <citation type="submission" date="2019-02" db="EMBL/GenBank/DDBJ databases">
        <title>Flavobacterium sp. RD-2-33 isolated from forest soil.</title>
        <authorList>
            <person name="Chaudhary D.K."/>
        </authorList>
    </citation>
    <scope>NUCLEOTIDE SEQUENCE [LARGE SCALE GENOMIC DNA]</scope>
    <source>
        <strain evidence="7 8">RD-2-33</strain>
    </source>
</reference>
<dbReference type="InterPro" id="IPR051813">
    <property type="entry name" value="HepT_RNase_toxin"/>
</dbReference>
<comment type="caution">
    <text evidence="7">The sequence shown here is derived from an EMBL/GenBank/DDBJ whole genome shotgun (WGS) entry which is preliminary data.</text>
</comment>
<dbReference type="PANTHER" id="PTHR34139:SF1">
    <property type="entry name" value="RNASE MJ1380-RELATED"/>
    <property type="match status" value="1"/>
</dbReference>
<dbReference type="InterPro" id="IPR037038">
    <property type="entry name" value="HepT-like_sf"/>
</dbReference>
<keyword evidence="1" id="KW-0597">Phosphoprotein</keyword>
<dbReference type="InterPro" id="IPR008201">
    <property type="entry name" value="HepT-like"/>
</dbReference>
<evidence type="ECO:0000256" key="6">
    <source>
        <dbReference type="ARBA" id="ARBA00024207"/>
    </source>
</evidence>
<dbReference type="GO" id="GO:0016787">
    <property type="term" value="F:hydrolase activity"/>
    <property type="evidence" value="ECO:0007669"/>
    <property type="project" value="UniProtKB-KW"/>
</dbReference>
<dbReference type="Proteomes" id="UP000293300">
    <property type="component" value="Unassembled WGS sequence"/>
</dbReference>
<dbReference type="EMBL" id="SJPE01000017">
    <property type="protein sequence ID" value="TBX65779.1"/>
    <property type="molecule type" value="Genomic_DNA"/>
</dbReference>
<dbReference type="RefSeq" id="WP_131476794.1">
    <property type="nucleotide sequence ID" value="NZ_SJPE01000017.1"/>
</dbReference>
<protein>
    <submittedName>
        <fullName evidence="7">DUF86 domain-containing protein</fullName>
    </submittedName>
</protein>
<dbReference type="Gene3D" id="1.20.120.580">
    <property type="entry name" value="bsu32300-like"/>
    <property type="match status" value="1"/>
</dbReference>
<keyword evidence="8" id="KW-1185">Reference proteome</keyword>
<accession>A0A4Q9YWP2</accession>
<dbReference type="AlphaFoldDB" id="A0A4Q9YWP2"/>
<organism evidence="7 8">
    <name type="scientific">Flavobacterium silvisoli</name>
    <dbReference type="NCBI Taxonomy" id="2529433"/>
    <lineage>
        <taxon>Bacteria</taxon>
        <taxon>Pseudomonadati</taxon>
        <taxon>Bacteroidota</taxon>
        <taxon>Flavobacteriia</taxon>
        <taxon>Flavobacteriales</taxon>
        <taxon>Flavobacteriaceae</taxon>
        <taxon>Flavobacterium</taxon>
    </lineage>
</organism>
<dbReference type="PANTHER" id="PTHR34139">
    <property type="entry name" value="UPF0331 PROTEIN MJ0127"/>
    <property type="match status" value="1"/>
</dbReference>
<proteinExistence type="inferred from homology"/>
<dbReference type="GO" id="GO:0110001">
    <property type="term" value="C:toxin-antitoxin complex"/>
    <property type="evidence" value="ECO:0007669"/>
    <property type="project" value="InterPro"/>
</dbReference>
<gene>
    <name evidence="7" type="ORF">EZL74_11635</name>
</gene>
<evidence type="ECO:0000256" key="1">
    <source>
        <dbReference type="ARBA" id="ARBA00022553"/>
    </source>
</evidence>
<comment type="similarity">
    <text evidence="6">Belongs to the HepT RNase toxin family.</text>
</comment>
<keyword evidence="3" id="KW-0540">Nuclease</keyword>
<keyword evidence="5" id="KW-0378">Hydrolase</keyword>
<evidence type="ECO:0000313" key="8">
    <source>
        <dbReference type="Proteomes" id="UP000293300"/>
    </source>
</evidence>